<name>A0A6A6E7L3_9PEZI</name>
<dbReference type="PROSITE" id="PS00463">
    <property type="entry name" value="ZN2_CY6_FUNGAL_1"/>
    <property type="match status" value="1"/>
</dbReference>
<protein>
    <recommendedName>
        <fullName evidence="3">Zn(2)-C6 fungal-type domain-containing protein</fullName>
    </recommendedName>
</protein>
<dbReference type="InterPro" id="IPR053181">
    <property type="entry name" value="EcdB-like_regulator"/>
</dbReference>
<gene>
    <name evidence="4" type="ORF">K469DRAFT_568400</name>
</gene>
<dbReference type="InterPro" id="IPR001138">
    <property type="entry name" value="Zn2Cys6_DnaBD"/>
</dbReference>
<proteinExistence type="predicted"/>
<evidence type="ECO:0000256" key="1">
    <source>
        <dbReference type="ARBA" id="ARBA00023242"/>
    </source>
</evidence>
<dbReference type="CDD" id="cd00067">
    <property type="entry name" value="GAL4"/>
    <property type="match status" value="1"/>
</dbReference>
<feature type="region of interest" description="Disordered" evidence="2">
    <location>
        <begin position="207"/>
        <end position="233"/>
    </location>
</feature>
<organism evidence="4 5">
    <name type="scientific">Zopfia rhizophila CBS 207.26</name>
    <dbReference type="NCBI Taxonomy" id="1314779"/>
    <lineage>
        <taxon>Eukaryota</taxon>
        <taxon>Fungi</taxon>
        <taxon>Dikarya</taxon>
        <taxon>Ascomycota</taxon>
        <taxon>Pezizomycotina</taxon>
        <taxon>Dothideomycetes</taxon>
        <taxon>Dothideomycetes incertae sedis</taxon>
        <taxon>Zopfiaceae</taxon>
        <taxon>Zopfia</taxon>
    </lineage>
</organism>
<dbReference type="SMART" id="SM00066">
    <property type="entry name" value="GAL4"/>
    <property type="match status" value="1"/>
</dbReference>
<dbReference type="Pfam" id="PF00172">
    <property type="entry name" value="Zn_clus"/>
    <property type="match status" value="1"/>
</dbReference>
<feature type="compositionally biased region" description="Basic residues" evidence="2">
    <location>
        <begin position="44"/>
        <end position="57"/>
    </location>
</feature>
<dbReference type="PANTHER" id="PTHR47785:SF5">
    <property type="entry name" value="ZN(II)2CYS6 TRANSCRIPTION FACTOR (EUROFUNG)"/>
    <property type="match status" value="1"/>
</dbReference>
<dbReference type="GO" id="GO:0000981">
    <property type="term" value="F:DNA-binding transcription factor activity, RNA polymerase II-specific"/>
    <property type="evidence" value="ECO:0007669"/>
    <property type="project" value="InterPro"/>
</dbReference>
<keyword evidence="5" id="KW-1185">Reference proteome</keyword>
<feature type="domain" description="Zn(2)-C6 fungal-type" evidence="3">
    <location>
        <begin position="63"/>
        <end position="93"/>
    </location>
</feature>
<feature type="region of interest" description="Disordered" evidence="2">
    <location>
        <begin position="1"/>
        <end position="57"/>
    </location>
</feature>
<feature type="compositionally biased region" description="Polar residues" evidence="2">
    <location>
        <begin position="212"/>
        <end position="225"/>
    </location>
</feature>
<keyword evidence="1" id="KW-0539">Nucleus</keyword>
<evidence type="ECO:0000259" key="3">
    <source>
        <dbReference type="PROSITE" id="PS50048"/>
    </source>
</evidence>
<reference evidence="4" key="1">
    <citation type="journal article" date="2020" name="Stud. Mycol.">
        <title>101 Dothideomycetes genomes: a test case for predicting lifestyles and emergence of pathogens.</title>
        <authorList>
            <person name="Haridas S."/>
            <person name="Albert R."/>
            <person name="Binder M."/>
            <person name="Bloem J."/>
            <person name="Labutti K."/>
            <person name="Salamov A."/>
            <person name="Andreopoulos B."/>
            <person name="Baker S."/>
            <person name="Barry K."/>
            <person name="Bills G."/>
            <person name="Bluhm B."/>
            <person name="Cannon C."/>
            <person name="Castanera R."/>
            <person name="Culley D."/>
            <person name="Daum C."/>
            <person name="Ezra D."/>
            <person name="Gonzalez J."/>
            <person name="Henrissat B."/>
            <person name="Kuo A."/>
            <person name="Liang C."/>
            <person name="Lipzen A."/>
            <person name="Lutzoni F."/>
            <person name="Magnuson J."/>
            <person name="Mondo S."/>
            <person name="Nolan M."/>
            <person name="Ohm R."/>
            <person name="Pangilinan J."/>
            <person name="Park H.-J."/>
            <person name="Ramirez L."/>
            <person name="Alfaro M."/>
            <person name="Sun H."/>
            <person name="Tritt A."/>
            <person name="Yoshinaga Y."/>
            <person name="Zwiers L.-H."/>
            <person name="Turgeon B."/>
            <person name="Goodwin S."/>
            <person name="Spatafora J."/>
            <person name="Crous P."/>
            <person name="Grigoriev I."/>
        </authorList>
    </citation>
    <scope>NUCLEOTIDE SEQUENCE</scope>
    <source>
        <strain evidence="4">CBS 207.26</strain>
    </source>
</reference>
<dbReference type="SUPFAM" id="SSF57701">
    <property type="entry name" value="Zn2/Cys6 DNA-binding domain"/>
    <property type="match status" value="1"/>
</dbReference>
<dbReference type="PANTHER" id="PTHR47785">
    <property type="entry name" value="ZN(II)2CYS6 TRANSCRIPTION FACTOR (EUROFUNG)-RELATED-RELATED"/>
    <property type="match status" value="1"/>
</dbReference>
<dbReference type="Proteomes" id="UP000800200">
    <property type="component" value="Unassembled WGS sequence"/>
</dbReference>
<dbReference type="AlphaFoldDB" id="A0A6A6E7L3"/>
<sequence>MQSAVAFHHQHIGTGSPQPSRPSPQEQAGIGNGIEHDVSTPAAAKRKRGSSRMPYPRKRALRACDACRKRKIKCDNQRPTCGGCKDLEIDCDFGDSKPNRSTYDLASLEILERLDYAVGLLEAQSNLSKTSPAAVEDTNFSHSVVHHHPTPGSLPYSEESTKGDAEILLESLEIAGRNPQVSEDILDWPIFQGKYDRARTEGLIFNPRQGLDDTQSASSITSDPIRTSRPGRGIQEEDVPHLINKFLTNVHTKNPVLDADDLKRKGRSVVEHGFSWDAASCLLLVVCALASISSKFTPEPVTPNLVDGPSGLTSISDTQDYSTAESYYVAAQKRIGLLENSILTTQCYFLSGVYEMYSLRPLKAWASFNRACITLQIYLRGQPQRHFSGSKGVERRLYWSCLKSEWRVKCRNIYPFELSSSSEIRMEINLPPSGLAKVNYPDVFPTPPSGSPELPGASFKDTAAAAYRNAFSEPDMELIWCYYLSEIAVRKIGNRLMNCFYEHDESSWLSMPLNRMIRVAEELELQLSQWFEHLPTTLATTAVQETHDRLVTEELQFVLHARMFDFRERIYRPFLYLSIYHLATDPIQQTLAPYVHRCVEACLTCLLRGTPRHRHHGTWYENRGMYLKSLLLVAAVKSGKIHVPDLWRQGVQSCIAGFKFWEQEAPDLRESRFVLQKLLAELNHNSRI</sequence>
<evidence type="ECO:0000313" key="4">
    <source>
        <dbReference type="EMBL" id="KAF2187911.1"/>
    </source>
</evidence>
<dbReference type="EMBL" id="ML994625">
    <property type="protein sequence ID" value="KAF2187911.1"/>
    <property type="molecule type" value="Genomic_DNA"/>
</dbReference>
<evidence type="ECO:0000313" key="5">
    <source>
        <dbReference type="Proteomes" id="UP000800200"/>
    </source>
</evidence>
<dbReference type="PROSITE" id="PS50048">
    <property type="entry name" value="ZN2_CY6_FUNGAL_2"/>
    <property type="match status" value="1"/>
</dbReference>
<accession>A0A6A6E7L3</accession>
<dbReference type="InterPro" id="IPR036864">
    <property type="entry name" value="Zn2-C6_fun-type_DNA-bd_sf"/>
</dbReference>
<dbReference type="CDD" id="cd12148">
    <property type="entry name" value="fungal_TF_MHR"/>
    <property type="match status" value="1"/>
</dbReference>
<evidence type="ECO:0000256" key="2">
    <source>
        <dbReference type="SAM" id="MobiDB-lite"/>
    </source>
</evidence>
<dbReference type="Gene3D" id="4.10.240.10">
    <property type="entry name" value="Zn(2)-C6 fungal-type DNA-binding domain"/>
    <property type="match status" value="1"/>
</dbReference>
<dbReference type="GO" id="GO:0008270">
    <property type="term" value="F:zinc ion binding"/>
    <property type="evidence" value="ECO:0007669"/>
    <property type="project" value="InterPro"/>
</dbReference>
<dbReference type="OrthoDB" id="4356994at2759"/>